<comment type="caution">
    <text evidence="2">The sequence shown here is derived from an EMBL/GenBank/DDBJ whole genome shotgun (WGS) entry which is preliminary data.</text>
</comment>
<evidence type="ECO:0000256" key="1">
    <source>
        <dbReference type="SAM" id="MobiDB-lite"/>
    </source>
</evidence>
<protein>
    <submittedName>
        <fullName evidence="2">Uncharacterized protein</fullName>
    </submittedName>
</protein>
<feature type="region of interest" description="Disordered" evidence="1">
    <location>
        <begin position="124"/>
        <end position="144"/>
    </location>
</feature>
<evidence type="ECO:0000313" key="3">
    <source>
        <dbReference type="Proteomes" id="UP001595904"/>
    </source>
</evidence>
<reference evidence="3" key="1">
    <citation type="journal article" date="2019" name="Int. J. Syst. Evol. Microbiol.">
        <title>The Global Catalogue of Microorganisms (GCM) 10K type strain sequencing project: providing services to taxonomists for standard genome sequencing and annotation.</title>
        <authorList>
            <consortium name="The Broad Institute Genomics Platform"/>
            <consortium name="The Broad Institute Genome Sequencing Center for Infectious Disease"/>
            <person name="Wu L."/>
            <person name="Ma J."/>
        </authorList>
    </citation>
    <scope>NUCLEOTIDE SEQUENCE [LARGE SCALE GENOMIC DNA]</scope>
    <source>
        <strain evidence="3">CGMCC 1.10759</strain>
    </source>
</reference>
<evidence type="ECO:0000313" key="2">
    <source>
        <dbReference type="EMBL" id="MFC4310064.1"/>
    </source>
</evidence>
<gene>
    <name evidence="2" type="ORF">ACFPN2_13315</name>
</gene>
<keyword evidence="3" id="KW-1185">Reference proteome</keyword>
<feature type="compositionally biased region" description="Low complexity" evidence="1">
    <location>
        <begin position="124"/>
        <end position="136"/>
    </location>
</feature>
<organism evidence="2 3">
    <name type="scientific">Steroidobacter flavus</name>
    <dbReference type="NCBI Taxonomy" id="1842136"/>
    <lineage>
        <taxon>Bacteria</taxon>
        <taxon>Pseudomonadati</taxon>
        <taxon>Pseudomonadota</taxon>
        <taxon>Gammaproteobacteria</taxon>
        <taxon>Steroidobacterales</taxon>
        <taxon>Steroidobacteraceae</taxon>
        <taxon>Steroidobacter</taxon>
    </lineage>
</organism>
<dbReference type="Proteomes" id="UP001595904">
    <property type="component" value="Unassembled WGS sequence"/>
</dbReference>
<dbReference type="RefSeq" id="WP_380597252.1">
    <property type="nucleotide sequence ID" value="NZ_JBHSDU010000003.1"/>
</dbReference>
<accession>A0ABV8SUF0</accession>
<proteinExistence type="predicted"/>
<name>A0ABV8SUF0_9GAMM</name>
<sequence length="307" mass="32899">MSTGPSAAPGSGPERRIALIKPSATEEQAGHAVQLFDSVLWVFKGTTRSSWVTTPAAAADIIVVHHSEPAKNLARWRDEGKHIVVLSTDEKHHPAGPRTLVYPFPAVKVLSMLEHVEAEMESRVTVPPSAPATTAPIKPRASTSNADPWSFVEALRTLRTVNNSALWLMCKGPQGPFLWLRGDVGCYYCDAATAGAIRAGTLDLSGLSLQKGTPPPGNLPARPGAELFWFATYHASPSLAPWLNDKTVYRLLRWPDLGRVRATDATELTTQIRVVAALGAESLALGKLAARAQTNIEAAARPPRSAA</sequence>
<dbReference type="EMBL" id="JBHSDU010000003">
    <property type="protein sequence ID" value="MFC4310064.1"/>
    <property type="molecule type" value="Genomic_DNA"/>
</dbReference>